<sequence length="264" mass="29376">MQTAKERSDLKLLLLQIRTERKVREEEHRSFASYCGLALEQIEVLNVFDTPSFADNVADGYDALLVGGASEANVLEPERYTFVHDSQRLLRRVVETRQPTFASCFGFQLVVLALGGRVAHRETGFEMGTLPISLTPDAATDPLFHDTPDGFAAVSVHRQYTDRLPPGCRLLAYTDQCLHAIRVGDCPFWAFQFHPEVDKATLVERLTHYRAHYTDGDDHLGKVLATAQETPESNGLMRKFVDRVLLGDSVPLPASGAVAAAHKR</sequence>
<dbReference type="GO" id="GO:0008483">
    <property type="term" value="F:transaminase activity"/>
    <property type="evidence" value="ECO:0007669"/>
    <property type="project" value="UniProtKB-KW"/>
</dbReference>
<dbReference type="EMBL" id="BMLT01000016">
    <property type="protein sequence ID" value="GGO88212.1"/>
    <property type="molecule type" value="Genomic_DNA"/>
</dbReference>
<dbReference type="PANTHER" id="PTHR42695">
    <property type="entry name" value="GLUTAMINE AMIDOTRANSFERASE YLR126C-RELATED"/>
    <property type="match status" value="1"/>
</dbReference>
<dbReference type="Gene3D" id="3.40.50.880">
    <property type="match status" value="1"/>
</dbReference>
<dbReference type="CDD" id="cd01741">
    <property type="entry name" value="GATase1_1"/>
    <property type="match status" value="1"/>
</dbReference>
<comment type="caution">
    <text evidence="2">The sequence shown here is derived from an EMBL/GenBank/DDBJ whole genome shotgun (WGS) entry which is preliminary data.</text>
</comment>
<dbReference type="InterPro" id="IPR029062">
    <property type="entry name" value="Class_I_gatase-like"/>
</dbReference>
<dbReference type="PANTHER" id="PTHR42695:SF5">
    <property type="entry name" value="GLUTAMINE AMIDOTRANSFERASE YLR126C-RELATED"/>
    <property type="match status" value="1"/>
</dbReference>
<organism evidence="2 3">
    <name type="scientific">Marinobacterium nitratireducens</name>
    <dbReference type="NCBI Taxonomy" id="518897"/>
    <lineage>
        <taxon>Bacteria</taxon>
        <taxon>Pseudomonadati</taxon>
        <taxon>Pseudomonadota</taxon>
        <taxon>Gammaproteobacteria</taxon>
        <taxon>Oceanospirillales</taxon>
        <taxon>Oceanospirillaceae</taxon>
        <taxon>Marinobacterium</taxon>
    </lineage>
</organism>
<proteinExistence type="predicted"/>
<name>A0A917ZNT3_9GAMM</name>
<gene>
    <name evidence="2" type="ORF">GCM10011348_43190</name>
</gene>
<dbReference type="AlphaFoldDB" id="A0A917ZNT3"/>
<feature type="domain" description="Glutamine amidotransferase" evidence="1">
    <location>
        <begin position="75"/>
        <end position="199"/>
    </location>
</feature>
<protein>
    <submittedName>
        <fullName evidence="2">Aminotransferase</fullName>
    </submittedName>
</protein>
<dbReference type="RefSeq" id="WP_188862718.1">
    <property type="nucleotide sequence ID" value="NZ_BMLT01000016.1"/>
</dbReference>
<keyword evidence="2" id="KW-0032">Aminotransferase</keyword>
<dbReference type="InterPro" id="IPR044992">
    <property type="entry name" value="ChyE-like"/>
</dbReference>
<keyword evidence="2" id="KW-0808">Transferase</keyword>
<dbReference type="PROSITE" id="PS51273">
    <property type="entry name" value="GATASE_TYPE_1"/>
    <property type="match status" value="1"/>
</dbReference>
<evidence type="ECO:0000259" key="1">
    <source>
        <dbReference type="Pfam" id="PF00117"/>
    </source>
</evidence>
<dbReference type="SUPFAM" id="SSF52317">
    <property type="entry name" value="Class I glutamine amidotransferase-like"/>
    <property type="match status" value="1"/>
</dbReference>
<keyword evidence="3" id="KW-1185">Reference proteome</keyword>
<dbReference type="GO" id="GO:0005829">
    <property type="term" value="C:cytosol"/>
    <property type="evidence" value="ECO:0007669"/>
    <property type="project" value="TreeGrafter"/>
</dbReference>
<evidence type="ECO:0000313" key="3">
    <source>
        <dbReference type="Proteomes" id="UP000599578"/>
    </source>
</evidence>
<dbReference type="InterPro" id="IPR017926">
    <property type="entry name" value="GATASE"/>
</dbReference>
<dbReference type="Proteomes" id="UP000599578">
    <property type="component" value="Unassembled WGS sequence"/>
</dbReference>
<accession>A0A917ZNT3</accession>
<reference evidence="2 3" key="1">
    <citation type="journal article" date="2014" name="Int. J. Syst. Evol. Microbiol.">
        <title>Complete genome sequence of Corynebacterium casei LMG S-19264T (=DSM 44701T), isolated from a smear-ripened cheese.</title>
        <authorList>
            <consortium name="US DOE Joint Genome Institute (JGI-PGF)"/>
            <person name="Walter F."/>
            <person name="Albersmeier A."/>
            <person name="Kalinowski J."/>
            <person name="Ruckert C."/>
        </authorList>
    </citation>
    <scope>NUCLEOTIDE SEQUENCE [LARGE SCALE GENOMIC DNA]</scope>
    <source>
        <strain evidence="2 3">CGMCC 1.7286</strain>
    </source>
</reference>
<evidence type="ECO:0000313" key="2">
    <source>
        <dbReference type="EMBL" id="GGO88212.1"/>
    </source>
</evidence>
<dbReference type="Pfam" id="PF00117">
    <property type="entry name" value="GATase"/>
    <property type="match status" value="1"/>
</dbReference>